<dbReference type="InterPro" id="IPR015422">
    <property type="entry name" value="PyrdxlP-dep_Trfase_small"/>
</dbReference>
<accession>W7CN24</accession>
<proteinExistence type="inferred from homology"/>
<comment type="similarity">
    <text evidence="2">Belongs to the class-V pyridoxal-phosphate-dependent aminotransferase family. NifS/IscS subfamily.</text>
</comment>
<dbReference type="GO" id="GO:0031071">
    <property type="term" value="F:cysteine desulfurase activity"/>
    <property type="evidence" value="ECO:0007669"/>
    <property type="project" value="UniProtKB-EC"/>
</dbReference>
<dbReference type="PATRIC" id="fig|1265861.3.peg.2380"/>
<sequence>MKQIYVDHAATSPTHPDVITAMVKVMQSLPGNPSSVHHFGREARYALDTARHTLAQSIGAKDSELLMTSGGTESDNLALMGTALARQHEGKHIITTAIEHAAVLKTAKELERQGFELTYLPVSREGQVALSDIRDALRPDTILVSIMYGNNEVGTVQPIKKIGALLANHSATFHTDAVQAYGLEAMNVDDLQVDLLSTSAHKLNGPRGVGFLYVRAQTKLHELMYGGDQERKRRGGTENLPAIVGFAEAVKIAEETRAQKQQDYEGFKQIMIGALDVAGVDYEINGSWENSLSHILNIHFKHVSVEAFLVNLDMAGIAVSSGSACMAGSIEPSHVLVAMYGPETPALKASLRFSFGINLTKTAIEAVAAETVRIYKRLAK</sequence>
<evidence type="ECO:0000256" key="8">
    <source>
        <dbReference type="ARBA" id="ARBA00023014"/>
    </source>
</evidence>
<dbReference type="FunFam" id="3.40.640.10:FF:000084">
    <property type="entry name" value="IscS-like cysteine desulfurase"/>
    <property type="match status" value="1"/>
</dbReference>
<dbReference type="OrthoDB" id="9808002at2"/>
<organism evidence="12 13">
    <name type="scientific">Brochothrix campestris FSL F6-1037</name>
    <dbReference type="NCBI Taxonomy" id="1265861"/>
    <lineage>
        <taxon>Bacteria</taxon>
        <taxon>Bacillati</taxon>
        <taxon>Bacillota</taxon>
        <taxon>Bacilli</taxon>
        <taxon>Bacillales</taxon>
        <taxon>Listeriaceae</taxon>
        <taxon>Brochothrix</taxon>
    </lineage>
</organism>
<evidence type="ECO:0000313" key="12">
    <source>
        <dbReference type="EMBL" id="EUJ34528.1"/>
    </source>
</evidence>
<evidence type="ECO:0000256" key="6">
    <source>
        <dbReference type="ARBA" id="ARBA00022898"/>
    </source>
</evidence>
<evidence type="ECO:0000256" key="4">
    <source>
        <dbReference type="ARBA" id="ARBA00022679"/>
    </source>
</evidence>
<evidence type="ECO:0000256" key="1">
    <source>
        <dbReference type="ARBA" id="ARBA00001933"/>
    </source>
</evidence>
<dbReference type="PROSITE" id="PS00595">
    <property type="entry name" value="AA_TRANSFER_CLASS_5"/>
    <property type="match status" value="1"/>
</dbReference>
<dbReference type="InterPro" id="IPR015421">
    <property type="entry name" value="PyrdxlP-dep_Trfase_major"/>
</dbReference>
<keyword evidence="5" id="KW-0479">Metal-binding</keyword>
<dbReference type="Proteomes" id="UP000019243">
    <property type="component" value="Unassembled WGS sequence"/>
</dbReference>
<dbReference type="InterPro" id="IPR020578">
    <property type="entry name" value="Aminotrans_V_PyrdxlP_BS"/>
</dbReference>
<dbReference type="Pfam" id="PF00266">
    <property type="entry name" value="Aminotran_5"/>
    <property type="match status" value="1"/>
</dbReference>
<dbReference type="InterPro" id="IPR000192">
    <property type="entry name" value="Aminotrans_V_dom"/>
</dbReference>
<dbReference type="EMBL" id="AODH01000068">
    <property type="protein sequence ID" value="EUJ34528.1"/>
    <property type="molecule type" value="Genomic_DNA"/>
</dbReference>
<dbReference type="RefSeq" id="WP_035315693.1">
    <property type="nucleotide sequence ID" value="NZ_AODH01000068.1"/>
</dbReference>
<dbReference type="EC" id="2.8.1.7" evidence="3"/>
<dbReference type="PANTHER" id="PTHR11601:SF34">
    <property type="entry name" value="CYSTEINE DESULFURASE"/>
    <property type="match status" value="1"/>
</dbReference>
<reference evidence="12 13" key="1">
    <citation type="submission" date="2012-12" db="EMBL/GenBank/DDBJ databases">
        <title>Novel taxa of Listeriaceae from agricultural environments in the United States.</title>
        <authorList>
            <person name="den Bakker H.C."/>
            <person name="Allred A."/>
            <person name="Warchocki S."/>
            <person name="Wright E.M."/>
            <person name="Burrell A."/>
            <person name="Nightingale K.K."/>
            <person name="Kephart D."/>
            <person name="Wiedmann M."/>
        </authorList>
    </citation>
    <scope>NUCLEOTIDE SEQUENCE [LARGE SCALE GENOMIC DNA]</scope>
    <source>
        <strain evidence="12 13">FSL F6-1037</strain>
    </source>
</reference>
<dbReference type="InterPro" id="IPR015424">
    <property type="entry name" value="PyrdxlP-dep_Trfase"/>
</dbReference>
<dbReference type="GO" id="GO:0046872">
    <property type="term" value="F:metal ion binding"/>
    <property type="evidence" value="ECO:0007669"/>
    <property type="project" value="UniProtKB-KW"/>
</dbReference>
<dbReference type="InterPro" id="IPR016454">
    <property type="entry name" value="Cysteine_dSase"/>
</dbReference>
<protein>
    <recommendedName>
        <fullName evidence="3">cysteine desulfurase</fullName>
        <ecNumber evidence="3">2.8.1.7</ecNumber>
    </recommendedName>
</protein>
<comment type="cofactor">
    <cofactor evidence="1 10">
        <name>pyridoxal 5'-phosphate</name>
        <dbReference type="ChEBI" id="CHEBI:597326"/>
    </cofactor>
</comment>
<keyword evidence="13" id="KW-1185">Reference proteome</keyword>
<gene>
    <name evidence="12" type="ORF">BCAMP_12195</name>
</gene>
<keyword evidence="8" id="KW-0411">Iron-sulfur</keyword>
<dbReference type="SUPFAM" id="SSF53383">
    <property type="entry name" value="PLP-dependent transferases"/>
    <property type="match status" value="1"/>
</dbReference>
<feature type="domain" description="Aminotransferase class V" evidence="11">
    <location>
        <begin position="4"/>
        <end position="366"/>
    </location>
</feature>
<evidence type="ECO:0000256" key="5">
    <source>
        <dbReference type="ARBA" id="ARBA00022723"/>
    </source>
</evidence>
<keyword evidence="6" id="KW-0663">Pyridoxal phosphate</keyword>
<dbReference type="STRING" id="1265861.BCAMP_12195"/>
<evidence type="ECO:0000256" key="2">
    <source>
        <dbReference type="ARBA" id="ARBA00006490"/>
    </source>
</evidence>
<evidence type="ECO:0000259" key="11">
    <source>
        <dbReference type="Pfam" id="PF00266"/>
    </source>
</evidence>
<comment type="catalytic activity">
    <reaction evidence="9">
        <text>(sulfur carrier)-H + L-cysteine = (sulfur carrier)-SH + L-alanine</text>
        <dbReference type="Rhea" id="RHEA:43892"/>
        <dbReference type="Rhea" id="RHEA-COMP:14737"/>
        <dbReference type="Rhea" id="RHEA-COMP:14739"/>
        <dbReference type="ChEBI" id="CHEBI:29917"/>
        <dbReference type="ChEBI" id="CHEBI:35235"/>
        <dbReference type="ChEBI" id="CHEBI:57972"/>
        <dbReference type="ChEBI" id="CHEBI:64428"/>
        <dbReference type="EC" id="2.8.1.7"/>
    </reaction>
</comment>
<evidence type="ECO:0000256" key="7">
    <source>
        <dbReference type="ARBA" id="ARBA00023004"/>
    </source>
</evidence>
<dbReference type="GO" id="GO:0008483">
    <property type="term" value="F:transaminase activity"/>
    <property type="evidence" value="ECO:0007669"/>
    <property type="project" value="UniProtKB-KW"/>
</dbReference>
<evidence type="ECO:0000256" key="9">
    <source>
        <dbReference type="ARBA" id="ARBA00050776"/>
    </source>
</evidence>
<keyword evidence="7" id="KW-0408">Iron</keyword>
<keyword evidence="4 12" id="KW-0808">Transferase</keyword>
<dbReference type="PIRSF" id="PIRSF005572">
    <property type="entry name" value="NifS"/>
    <property type="match status" value="1"/>
</dbReference>
<evidence type="ECO:0000256" key="3">
    <source>
        <dbReference type="ARBA" id="ARBA00012239"/>
    </source>
</evidence>
<dbReference type="PANTHER" id="PTHR11601">
    <property type="entry name" value="CYSTEINE DESULFURYLASE FAMILY MEMBER"/>
    <property type="match status" value="1"/>
</dbReference>
<evidence type="ECO:0000256" key="10">
    <source>
        <dbReference type="RuleBase" id="RU004504"/>
    </source>
</evidence>
<keyword evidence="12" id="KW-0032">Aminotransferase</keyword>
<dbReference type="Gene3D" id="1.10.260.50">
    <property type="match status" value="1"/>
</dbReference>
<comment type="caution">
    <text evidence="12">The sequence shown here is derived from an EMBL/GenBank/DDBJ whole genome shotgun (WGS) entry which is preliminary data.</text>
</comment>
<dbReference type="Gene3D" id="3.40.640.10">
    <property type="entry name" value="Type I PLP-dependent aspartate aminotransferase-like (Major domain)"/>
    <property type="match status" value="1"/>
</dbReference>
<dbReference type="GO" id="GO:0051536">
    <property type="term" value="F:iron-sulfur cluster binding"/>
    <property type="evidence" value="ECO:0007669"/>
    <property type="project" value="UniProtKB-KW"/>
</dbReference>
<dbReference type="AlphaFoldDB" id="W7CN24"/>
<evidence type="ECO:0000313" key="13">
    <source>
        <dbReference type="Proteomes" id="UP000019243"/>
    </source>
</evidence>
<name>W7CN24_9LIST</name>
<dbReference type="Gene3D" id="3.90.1150.10">
    <property type="entry name" value="Aspartate Aminotransferase, domain 1"/>
    <property type="match status" value="1"/>
</dbReference>